<keyword evidence="3" id="KW-0812">Transmembrane</keyword>
<organism evidence="6 7">
    <name type="scientific">Gaetbulibacter jejuensis</name>
    <dbReference type="NCBI Taxonomy" id="584607"/>
    <lineage>
        <taxon>Bacteria</taxon>
        <taxon>Pseudomonadati</taxon>
        <taxon>Bacteroidota</taxon>
        <taxon>Flavobacteriia</taxon>
        <taxon>Flavobacteriales</taxon>
        <taxon>Flavobacteriaceae</taxon>
        <taxon>Gaetbulibacter</taxon>
    </lineage>
</organism>
<sequence length="200" mass="23304">MKKWLPWIIVAIIAIGLYTKGKGFYNEAISLDENIGEQWSKVESAYQLRSDLIPNLMKVAERYAEYEQETFKIVTDARSKATSIQIDPSNITPEQLTQFKEVQSTMTSALSRLLAVFERYPDLKANENYKELMNSLDRVEKRIKVERDRFNETITPYNNLVRQFPNNLYAGFFGFEKKERFESNEGAEKGIDINDYKSDN</sequence>
<comment type="caution">
    <text evidence="6">The sequence shown here is derived from an EMBL/GenBank/DDBJ whole genome shotgun (WGS) entry which is preliminary data.</text>
</comment>
<dbReference type="PANTHER" id="PTHR34478">
    <property type="entry name" value="PROTEIN LEMA"/>
    <property type="match status" value="1"/>
</dbReference>
<gene>
    <name evidence="6" type="ORF">GCM10009431_10790</name>
</gene>
<accession>A0ABN1JII8</accession>
<evidence type="ECO:0000256" key="2">
    <source>
        <dbReference type="ARBA" id="ARBA00008854"/>
    </source>
</evidence>
<keyword evidence="7" id="KW-1185">Reference proteome</keyword>
<evidence type="ECO:0000313" key="7">
    <source>
        <dbReference type="Proteomes" id="UP001500736"/>
    </source>
</evidence>
<evidence type="ECO:0000313" key="6">
    <source>
        <dbReference type="EMBL" id="GAA0740535.1"/>
    </source>
</evidence>
<dbReference type="Proteomes" id="UP001500736">
    <property type="component" value="Unassembled WGS sequence"/>
</dbReference>
<proteinExistence type="inferred from homology"/>
<dbReference type="EMBL" id="BAAAGF010000001">
    <property type="protein sequence ID" value="GAA0740535.1"/>
    <property type="molecule type" value="Genomic_DNA"/>
</dbReference>
<comment type="similarity">
    <text evidence="2">Belongs to the LemA family.</text>
</comment>
<evidence type="ECO:0000256" key="1">
    <source>
        <dbReference type="ARBA" id="ARBA00004167"/>
    </source>
</evidence>
<protein>
    <submittedName>
        <fullName evidence="6">LemA family protein</fullName>
    </submittedName>
</protein>
<reference evidence="6 7" key="1">
    <citation type="journal article" date="2019" name="Int. J. Syst. Evol. Microbiol.">
        <title>The Global Catalogue of Microorganisms (GCM) 10K type strain sequencing project: providing services to taxonomists for standard genome sequencing and annotation.</title>
        <authorList>
            <consortium name="The Broad Institute Genomics Platform"/>
            <consortium name="The Broad Institute Genome Sequencing Center for Infectious Disease"/>
            <person name="Wu L."/>
            <person name="Ma J."/>
        </authorList>
    </citation>
    <scope>NUCLEOTIDE SEQUENCE [LARGE SCALE GENOMIC DNA]</scope>
    <source>
        <strain evidence="6 7">JCM 15976</strain>
    </source>
</reference>
<dbReference type="InterPro" id="IPR023353">
    <property type="entry name" value="LemA-like_dom_sf"/>
</dbReference>
<evidence type="ECO:0000256" key="4">
    <source>
        <dbReference type="ARBA" id="ARBA00022989"/>
    </source>
</evidence>
<evidence type="ECO:0000256" key="5">
    <source>
        <dbReference type="ARBA" id="ARBA00023136"/>
    </source>
</evidence>
<dbReference type="InterPro" id="IPR007156">
    <property type="entry name" value="MamQ_LemA"/>
</dbReference>
<evidence type="ECO:0000256" key="3">
    <source>
        <dbReference type="ARBA" id="ARBA00022692"/>
    </source>
</evidence>
<comment type="subcellular location">
    <subcellularLocation>
        <location evidence="1">Membrane</location>
        <topology evidence="1">Single-pass membrane protein</topology>
    </subcellularLocation>
</comment>
<dbReference type="Gene3D" id="1.20.1440.20">
    <property type="entry name" value="LemA-like domain"/>
    <property type="match status" value="1"/>
</dbReference>
<dbReference type="PANTHER" id="PTHR34478:SF2">
    <property type="entry name" value="MEMBRANE PROTEIN"/>
    <property type="match status" value="1"/>
</dbReference>
<dbReference type="SUPFAM" id="SSF140478">
    <property type="entry name" value="LemA-like"/>
    <property type="match status" value="1"/>
</dbReference>
<keyword evidence="5" id="KW-0472">Membrane</keyword>
<dbReference type="RefSeq" id="WP_343796411.1">
    <property type="nucleotide sequence ID" value="NZ_BAAAGF010000001.1"/>
</dbReference>
<keyword evidence="4" id="KW-1133">Transmembrane helix</keyword>
<name>A0ABN1JII8_9FLAO</name>
<dbReference type="Pfam" id="PF04011">
    <property type="entry name" value="LemA"/>
    <property type="match status" value="1"/>
</dbReference>